<dbReference type="SUPFAM" id="SSF51735">
    <property type="entry name" value="NAD(P)-binding Rossmann-fold domains"/>
    <property type="match status" value="1"/>
</dbReference>
<dbReference type="Gene3D" id="3.40.50.720">
    <property type="entry name" value="NAD(P)-binding Rossmann-like Domain"/>
    <property type="match status" value="1"/>
</dbReference>
<dbReference type="EMBL" id="JADKMY010000001">
    <property type="protein sequence ID" value="MBF4552634.1"/>
    <property type="molecule type" value="Genomic_DNA"/>
</dbReference>
<gene>
    <name evidence="4" type="ORF">IRY30_00850</name>
</gene>
<dbReference type="Proteomes" id="UP000635902">
    <property type="component" value="Unassembled WGS sequence"/>
</dbReference>
<dbReference type="Gene3D" id="3.30.360.10">
    <property type="entry name" value="Dihydrodipicolinate Reductase, domain 2"/>
    <property type="match status" value="1"/>
</dbReference>
<dbReference type="InterPro" id="IPR051317">
    <property type="entry name" value="Gfo/Idh/MocA_oxidoreduct"/>
</dbReference>
<dbReference type="SUPFAM" id="SSF55347">
    <property type="entry name" value="Glyceraldehyde-3-phosphate dehydrogenase-like, C-terminal domain"/>
    <property type="match status" value="1"/>
</dbReference>
<dbReference type="RefSeq" id="WP_194555530.1">
    <property type="nucleotide sequence ID" value="NZ_JADKMY010000001.1"/>
</dbReference>
<sequence>MTTNTENTITRFAVVGTGQIAQQAFIPGLAQLPEAELAAVVSSDPSKGEHFGVPGYSYEQYAELLASGDIDAVYVATPVHQHAEYTIPALEAGIPVLCEKPMAPSVEDCQRMIDAANKTNTTLMLAYRMHNDPFFLDLVELVQSGGLGELRTFTSSFGHMINPDNHRGKQGFWAGPVPDLGVYPLNTVRNLYREEPTTVHAIGAEQRGSEQHGSELQVTPTVAVTLGFASGRTAQFTASYATVGQQGFTLSGSEGYVQSNAAFQWGDDAPLSYLIDTGNGPETKEYSAKDQFAGETRYFLQCVANGERPEADGEEGLMDIRVCEAVLRSLETGETQTLEPAERSQHITADQAVSIPAPRKPEDEELVGIEPEEV</sequence>
<dbReference type="InterPro" id="IPR000683">
    <property type="entry name" value="Gfo/Idh/MocA-like_OxRdtase_N"/>
</dbReference>
<accession>A0ABR9ZGW1</accession>
<proteinExistence type="predicted"/>
<evidence type="ECO:0000259" key="2">
    <source>
        <dbReference type="Pfam" id="PF01408"/>
    </source>
</evidence>
<organism evidence="4 5">
    <name type="scientific">Corynebacterium suicordis DSM 45110</name>
    <dbReference type="NCBI Taxonomy" id="1121369"/>
    <lineage>
        <taxon>Bacteria</taxon>
        <taxon>Bacillati</taxon>
        <taxon>Actinomycetota</taxon>
        <taxon>Actinomycetes</taxon>
        <taxon>Mycobacteriales</taxon>
        <taxon>Corynebacteriaceae</taxon>
        <taxon>Corynebacterium</taxon>
    </lineage>
</organism>
<name>A0ABR9ZGW1_9CORY</name>
<evidence type="ECO:0000256" key="1">
    <source>
        <dbReference type="SAM" id="MobiDB-lite"/>
    </source>
</evidence>
<dbReference type="InterPro" id="IPR036291">
    <property type="entry name" value="NAD(P)-bd_dom_sf"/>
</dbReference>
<dbReference type="PRINTS" id="PR01775">
    <property type="entry name" value="GLFROXRDTASE"/>
</dbReference>
<evidence type="ECO:0000313" key="4">
    <source>
        <dbReference type="EMBL" id="MBF4552634.1"/>
    </source>
</evidence>
<feature type="domain" description="GFO/IDH/MocA-like oxidoreductase" evidence="3">
    <location>
        <begin position="136"/>
        <end position="257"/>
    </location>
</feature>
<feature type="compositionally biased region" description="Acidic residues" evidence="1">
    <location>
        <begin position="363"/>
        <end position="374"/>
    </location>
</feature>
<feature type="region of interest" description="Disordered" evidence="1">
    <location>
        <begin position="334"/>
        <end position="374"/>
    </location>
</feature>
<protein>
    <submittedName>
        <fullName evidence="4">Gfo/Idh/MocA family oxidoreductase</fullName>
    </submittedName>
</protein>
<dbReference type="InterPro" id="IPR008354">
    <property type="entry name" value="Glc-Fru_OxRdtase_bac"/>
</dbReference>
<reference evidence="4 5" key="1">
    <citation type="submission" date="2020-10" db="EMBL/GenBank/DDBJ databases">
        <title>Novel species in genus Corynebacterium.</title>
        <authorList>
            <person name="Zhang G."/>
        </authorList>
    </citation>
    <scope>NUCLEOTIDE SEQUENCE [LARGE SCALE GENOMIC DNA]</scope>
    <source>
        <strain evidence="4 5">DSM 45110</strain>
    </source>
</reference>
<evidence type="ECO:0000313" key="5">
    <source>
        <dbReference type="Proteomes" id="UP000635902"/>
    </source>
</evidence>
<keyword evidence="5" id="KW-1185">Reference proteome</keyword>
<dbReference type="PANTHER" id="PTHR43708:SF4">
    <property type="entry name" value="OXIDOREDUCTASE YCEM-RELATED"/>
    <property type="match status" value="1"/>
</dbReference>
<comment type="caution">
    <text evidence="4">The sequence shown here is derived from an EMBL/GenBank/DDBJ whole genome shotgun (WGS) entry which is preliminary data.</text>
</comment>
<dbReference type="Pfam" id="PF01408">
    <property type="entry name" value="GFO_IDH_MocA"/>
    <property type="match status" value="1"/>
</dbReference>
<dbReference type="InterPro" id="IPR055170">
    <property type="entry name" value="GFO_IDH_MocA-like_dom"/>
</dbReference>
<feature type="domain" description="Gfo/Idh/MocA-like oxidoreductase N-terminal" evidence="2">
    <location>
        <begin position="11"/>
        <end position="126"/>
    </location>
</feature>
<evidence type="ECO:0000259" key="3">
    <source>
        <dbReference type="Pfam" id="PF22725"/>
    </source>
</evidence>
<dbReference type="PANTHER" id="PTHR43708">
    <property type="entry name" value="CONSERVED EXPRESSED OXIDOREDUCTASE (EUROFUNG)"/>
    <property type="match status" value="1"/>
</dbReference>
<dbReference type="Pfam" id="PF22725">
    <property type="entry name" value="GFO_IDH_MocA_C3"/>
    <property type="match status" value="1"/>
</dbReference>